<keyword evidence="1" id="KW-0472">Membrane</keyword>
<reference evidence="2" key="1">
    <citation type="journal article" date="2014" name="PLoS ONE">
        <title>Carrot yellow leaf virus Is Associated with Carrot Internal Necrosis.</title>
        <authorList>
            <person name="Adams I.P."/>
            <person name="Skelton A."/>
            <person name="Macarthur R."/>
            <person name="Hodges T."/>
            <person name="Hinds H."/>
            <person name="Flint L."/>
            <person name="Nath P.D."/>
            <person name="Boonham N."/>
            <person name="Fox A."/>
        </authorList>
    </citation>
    <scope>NUCLEOTIDE SEQUENCE</scope>
    <source>
        <strain evidence="2">CYLV_S20</strain>
    </source>
</reference>
<organism evidence="2">
    <name type="scientific">Carrot yellow leaf virus</name>
    <dbReference type="NCBI Taxonomy" id="656190"/>
    <lineage>
        <taxon>Viruses</taxon>
        <taxon>Riboviria</taxon>
        <taxon>Orthornavirae</taxon>
        <taxon>Kitrinoviricota</taxon>
        <taxon>Alsuviricetes</taxon>
        <taxon>Martellivirales</taxon>
        <taxon>Closteroviridae</taxon>
        <taxon>Closterovirus</taxon>
        <taxon>Closterovirus flavicarotae</taxon>
    </lineage>
</organism>
<evidence type="ECO:0000313" key="2">
    <source>
        <dbReference type="EMBL" id="AHA85471.1"/>
    </source>
</evidence>
<proteinExistence type="predicted"/>
<accession>A0A0A0P9P4</accession>
<protein>
    <submittedName>
        <fullName evidence="2">ORF4</fullName>
    </submittedName>
</protein>
<evidence type="ECO:0000256" key="1">
    <source>
        <dbReference type="SAM" id="Phobius"/>
    </source>
</evidence>
<name>A0A0A0P9P4_9CLOS</name>
<dbReference type="EMBL" id="KF533703">
    <property type="protein sequence ID" value="AHA85471.1"/>
    <property type="molecule type" value="Genomic_RNA"/>
</dbReference>
<keyword evidence="1" id="KW-1133">Transmembrane helix</keyword>
<sequence length="264" mass="29559">MAETTVYSFDAVSGVAQTRIGDFLTILLKNKNVPSSPNRTRRWCVWLSLHDRLYEVVFERGVSSHSVYTVDRDISRSGDIYGETRLEVTSFNSARLDLVVLSRMVRVFVSVDGKSPVNFETSFIPDHIGFGSESVFSGVEAPDDLQCFVTTSYSSSFNFKPSAVEKILLTHSPPNLSVFPDSAGSISRSNERSEAHQSPIAISIDDEESDVSHFYPSAHTKRRNAEGEEKQKRGTELFACRNLWIMAIITIFLFIFVLVLVSRA</sequence>
<feature type="transmembrane region" description="Helical" evidence="1">
    <location>
        <begin position="243"/>
        <end position="261"/>
    </location>
</feature>
<keyword evidence="1" id="KW-0812">Transmembrane</keyword>